<evidence type="ECO:0000313" key="3">
    <source>
        <dbReference type="Proteomes" id="UP000176424"/>
    </source>
</evidence>
<keyword evidence="1" id="KW-0812">Transmembrane</keyword>
<dbReference type="AlphaFoldDB" id="A0A1F4ZPZ5"/>
<name>A0A1F4ZPZ5_9BACT</name>
<feature type="transmembrane region" description="Helical" evidence="1">
    <location>
        <begin position="127"/>
        <end position="149"/>
    </location>
</feature>
<protein>
    <recommendedName>
        <fullName evidence="4">Transcription factor zinc-finger domain-containing protein</fullName>
    </recommendedName>
</protein>
<evidence type="ECO:0008006" key="4">
    <source>
        <dbReference type="Google" id="ProtNLM"/>
    </source>
</evidence>
<sequence length="240" mass="26681">MKCPDCGQDLGEVAVTGFDKSFRCKGCGGTWMEGWVPNSLAEGKELKITNWQPVVAKAETKTGGVNCPADSQPLFGYAGEEMPAEVTAFKCSHCGWWWFPADNLLKFKKAYEAKVNYLKFWKRKSEAALMVLPILMVLVLMVGLGVSVVNVSKNQATKVRAGSSVEFRAEYKGNGEAQLRFRLNKPVEFILLRQLGQEVWGPVPVRPEGDGGFLVTLTGLPKAEVYQVQIEGKRYYFQTK</sequence>
<dbReference type="EMBL" id="MEXR01000057">
    <property type="protein sequence ID" value="OGD08445.1"/>
    <property type="molecule type" value="Genomic_DNA"/>
</dbReference>
<dbReference type="Proteomes" id="UP000176424">
    <property type="component" value="Unassembled WGS sequence"/>
</dbReference>
<evidence type="ECO:0000313" key="2">
    <source>
        <dbReference type="EMBL" id="OGD08445.1"/>
    </source>
</evidence>
<reference evidence="2 3" key="1">
    <citation type="journal article" date="2016" name="Nat. Commun.">
        <title>Thousands of microbial genomes shed light on interconnected biogeochemical processes in an aquifer system.</title>
        <authorList>
            <person name="Anantharaman K."/>
            <person name="Brown C.T."/>
            <person name="Hug L.A."/>
            <person name="Sharon I."/>
            <person name="Castelle C.J."/>
            <person name="Probst A.J."/>
            <person name="Thomas B.C."/>
            <person name="Singh A."/>
            <person name="Wilkins M.J."/>
            <person name="Karaoz U."/>
            <person name="Brodie E.L."/>
            <person name="Williams K.H."/>
            <person name="Hubbard S.S."/>
            <person name="Banfield J.F."/>
        </authorList>
    </citation>
    <scope>NUCLEOTIDE SEQUENCE [LARGE SCALE GENOMIC DNA]</scope>
</reference>
<dbReference type="STRING" id="1797263.A2397_00695"/>
<keyword evidence="1" id="KW-1133">Transmembrane helix</keyword>
<gene>
    <name evidence="2" type="ORF">A2397_00695</name>
</gene>
<organism evidence="2 3">
    <name type="scientific">Candidatus Amesbacteria bacterium RIFOXYB1_FULL_44_23</name>
    <dbReference type="NCBI Taxonomy" id="1797263"/>
    <lineage>
        <taxon>Bacteria</taxon>
        <taxon>Candidatus Amesiibacteriota</taxon>
    </lineage>
</organism>
<accession>A0A1F4ZPZ5</accession>
<keyword evidence="1" id="KW-0472">Membrane</keyword>
<comment type="caution">
    <text evidence="2">The sequence shown here is derived from an EMBL/GenBank/DDBJ whole genome shotgun (WGS) entry which is preliminary data.</text>
</comment>
<evidence type="ECO:0000256" key="1">
    <source>
        <dbReference type="SAM" id="Phobius"/>
    </source>
</evidence>
<proteinExistence type="predicted"/>